<feature type="chain" id="PRO_5016452054" description="Secreted protein" evidence="1">
    <location>
        <begin position="27"/>
        <end position="137"/>
    </location>
</feature>
<dbReference type="InterPro" id="IPR058060">
    <property type="entry name" value="HYC_CC_PP"/>
</dbReference>
<sequence length="137" mass="15645">MIKAFLHKTFSVTLACLVLFSTLSFTVEKHYCGDNLVDVAIFSKVDNCGMDMESVAAFNLEKKHCCKDEIEVVKGQDELTKTSFEDLQFDQQQFLSSYIYTYINLFEGLPEMVIPHKDYSPPNLVADIQVLDQVFII</sequence>
<dbReference type="Pfam" id="PF26622">
    <property type="entry name" value="DUF8199"/>
    <property type="match status" value="1"/>
</dbReference>
<evidence type="ECO:0000313" key="3">
    <source>
        <dbReference type="Proteomes" id="UP000245430"/>
    </source>
</evidence>
<name>A0A316DTE5_9FLAO</name>
<feature type="signal peptide" evidence="1">
    <location>
        <begin position="1"/>
        <end position="26"/>
    </location>
</feature>
<dbReference type="NCBIfam" id="NF047658">
    <property type="entry name" value="HYC_CC_PP"/>
    <property type="match status" value="1"/>
</dbReference>
<keyword evidence="3" id="KW-1185">Reference proteome</keyword>
<dbReference type="RefSeq" id="WP_109681301.1">
    <property type="nucleotide sequence ID" value="NZ_QGGP01000001.1"/>
</dbReference>
<keyword evidence="1" id="KW-0732">Signal</keyword>
<evidence type="ECO:0000256" key="1">
    <source>
        <dbReference type="SAM" id="SignalP"/>
    </source>
</evidence>
<organism evidence="2 3">
    <name type="scientific">Xanthomarina spongicola</name>
    <dbReference type="NCBI Taxonomy" id="570520"/>
    <lineage>
        <taxon>Bacteria</taxon>
        <taxon>Pseudomonadati</taxon>
        <taxon>Bacteroidota</taxon>
        <taxon>Flavobacteriia</taxon>
        <taxon>Flavobacteriales</taxon>
        <taxon>Flavobacteriaceae</taxon>
        <taxon>Xanthomarina</taxon>
    </lineage>
</organism>
<evidence type="ECO:0008006" key="4">
    <source>
        <dbReference type="Google" id="ProtNLM"/>
    </source>
</evidence>
<protein>
    <recommendedName>
        <fullName evidence="4">Secreted protein</fullName>
    </recommendedName>
</protein>
<proteinExistence type="predicted"/>
<accession>A0A316DTE5</accession>
<dbReference type="Proteomes" id="UP000245430">
    <property type="component" value="Unassembled WGS sequence"/>
</dbReference>
<dbReference type="InterPro" id="IPR058512">
    <property type="entry name" value="DUF8199"/>
</dbReference>
<dbReference type="OrthoDB" id="1493875at2"/>
<dbReference type="AlphaFoldDB" id="A0A316DTE5"/>
<gene>
    <name evidence="2" type="ORF">LX78_00779</name>
</gene>
<reference evidence="2 3" key="1">
    <citation type="submission" date="2018-05" db="EMBL/GenBank/DDBJ databases">
        <title>Genomic Encyclopedia of Archaeal and Bacterial Type Strains, Phase II (KMG-II): from individual species to whole genera.</title>
        <authorList>
            <person name="Goeker M."/>
        </authorList>
    </citation>
    <scope>NUCLEOTIDE SEQUENCE [LARGE SCALE GENOMIC DNA]</scope>
    <source>
        <strain evidence="2 3">DSM 22637</strain>
    </source>
</reference>
<evidence type="ECO:0000313" key="2">
    <source>
        <dbReference type="EMBL" id="PWK21066.1"/>
    </source>
</evidence>
<dbReference type="EMBL" id="QGGP01000001">
    <property type="protein sequence ID" value="PWK21066.1"/>
    <property type="molecule type" value="Genomic_DNA"/>
</dbReference>
<comment type="caution">
    <text evidence="2">The sequence shown here is derived from an EMBL/GenBank/DDBJ whole genome shotgun (WGS) entry which is preliminary data.</text>
</comment>